<dbReference type="KEGG" id="mcb:Mycch_1879"/>
<dbReference type="EMBL" id="CP003053">
    <property type="protein sequence ID" value="AFM16666.1"/>
    <property type="molecule type" value="Genomic_DNA"/>
</dbReference>
<evidence type="ECO:0000313" key="4">
    <source>
        <dbReference type="Proteomes" id="UP000006057"/>
    </source>
</evidence>
<evidence type="ECO:0000313" key="3">
    <source>
        <dbReference type="EMBL" id="AFM16666.1"/>
    </source>
</evidence>
<accession>I4BHA9</accession>
<gene>
    <name evidence="3" type="ordered locus">Mycch_1879</name>
</gene>
<keyword evidence="2" id="KW-0472">Membrane</keyword>
<name>I4BHA9_MYCCN</name>
<feature type="transmembrane region" description="Helical" evidence="2">
    <location>
        <begin position="114"/>
        <end position="136"/>
    </location>
</feature>
<evidence type="ECO:0000256" key="1">
    <source>
        <dbReference type="SAM" id="MobiDB-lite"/>
    </source>
</evidence>
<evidence type="ECO:0000256" key="2">
    <source>
        <dbReference type="SAM" id="Phobius"/>
    </source>
</evidence>
<proteinExistence type="predicted"/>
<protein>
    <submittedName>
        <fullName evidence="3">Uncharacterized protein</fullName>
    </submittedName>
</protein>
<dbReference type="Proteomes" id="UP000006057">
    <property type="component" value="Chromosome"/>
</dbReference>
<sequence>MSVAIQDRSDPELGEFRTREDDGDFVTDRNQRARVSDHMTGIAVVWAKGTVLTDPRSGSVAEMLADIESRVLEDMWIGRGRRLIVVALTALLPVSVALWWTGNRSAPSVHDADRVSIVATVVLTLPVITSAAALIVRRFRYCCAAAYTGGVSAVIGIGAFWWHRTGQAQATPLWLSVADVSVVLLTLGWLSVVATPIERSQPEMRASNAADDR</sequence>
<feature type="transmembrane region" description="Helical" evidence="2">
    <location>
        <begin position="83"/>
        <end position="102"/>
    </location>
</feature>
<dbReference type="AlphaFoldDB" id="I4BHA9"/>
<reference evidence="3 4" key="1">
    <citation type="submission" date="2012-06" db="EMBL/GenBank/DDBJ databases">
        <title>Complete sequence of chromosome of Mycobacterium chubuense NBB4.</title>
        <authorList>
            <consortium name="US DOE Joint Genome Institute"/>
            <person name="Lucas S."/>
            <person name="Han J."/>
            <person name="Lapidus A."/>
            <person name="Cheng J.-F."/>
            <person name="Goodwin L."/>
            <person name="Pitluck S."/>
            <person name="Peters L."/>
            <person name="Mikhailova N."/>
            <person name="Teshima H."/>
            <person name="Detter J.C."/>
            <person name="Han C."/>
            <person name="Tapia R."/>
            <person name="Land M."/>
            <person name="Hauser L."/>
            <person name="Kyrpides N."/>
            <person name="Ivanova N."/>
            <person name="Pagani I."/>
            <person name="Mattes T."/>
            <person name="Holmes A."/>
            <person name="Rutledge P."/>
            <person name="Paulsen I."/>
            <person name="Coleman N."/>
            <person name="Woyke T."/>
        </authorList>
    </citation>
    <scope>NUCLEOTIDE SEQUENCE [LARGE SCALE GENOMIC DNA]</scope>
    <source>
        <strain evidence="3 4">NBB4</strain>
    </source>
</reference>
<keyword evidence="4" id="KW-1185">Reference proteome</keyword>
<keyword evidence="2" id="KW-1133">Transmembrane helix</keyword>
<dbReference type="eggNOG" id="ENOG5031VX1">
    <property type="taxonomic scope" value="Bacteria"/>
</dbReference>
<feature type="region of interest" description="Disordered" evidence="1">
    <location>
        <begin position="1"/>
        <end position="21"/>
    </location>
</feature>
<feature type="compositionally biased region" description="Basic and acidic residues" evidence="1">
    <location>
        <begin position="7"/>
        <end position="21"/>
    </location>
</feature>
<organism evidence="3 4">
    <name type="scientific">Mycolicibacterium chubuense (strain NBB4)</name>
    <name type="common">Mycobacterium chubuense</name>
    <dbReference type="NCBI Taxonomy" id="710421"/>
    <lineage>
        <taxon>Bacteria</taxon>
        <taxon>Bacillati</taxon>
        <taxon>Actinomycetota</taxon>
        <taxon>Actinomycetes</taxon>
        <taxon>Mycobacteriales</taxon>
        <taxon>Mycobacteriaceae</taxon>
        <taxon>Mycolicibacterium</taxon>
    </lineage>
</organism>
<feature type="transmembrane region" description="Helical" evidence="2">
    <location>
        <begin position="143"/>
        <end position="162"/>
    </location>
</feature>
<keyword evidence="2" id="KW-0812">Transmembrane</keyword>
<feature type="transmembrane region" description="Helical" evidence="2">
    <location>
        <begin position="174"/>
        <end position="197"/>
    </location>
</feature>
<dbReference type="HOGENOM" id="CLU_1293185_0_0_11"/>
<dbReference type="PATRIC" id="fig|710421.3.peg.1882"/>